<proteinExistence type="predicted"/>
<protein>
    <submittedName>
        <fullName evidence="1">Uncharacterized protein</fullName>
    </submittedName>
</protein>
<dbReference type="HOGENOM" id="CLU_3410526_0_0_6"/>
<gene>
    <name evidence="1" type="ORF">XBFM1_550023</name>
</gene>
<evidence type="ECO:0000313" key="1">
    <source>
        <dbReference type="EMBL" id="CDH03126.1"/>
    </source>
</evidence>
<name>A0A077NZP2_XENBV</name>
<reference evidence="1" key="1">
    <citation type="submission" date="2013-07" db="EMBL/GenBank/DDBJ databases">
        <title>Sub-species coevolution in mutualistic symbiosis.</title>
        <authorList>
            <person name="Murfin K."/>
            <person name="Klassen J."/>
            <person name="Lee M."/>
            <person name="Forst S."/>
            <person name="Stock P."/>
            <person name="Goodrich-Blair H."/>
        </authorList>
    </citation>
    <scope>NUCLEOTIDE SEQUENCE [LARGE SCALE GENOMIC DNA]</scope>
    <source>
        <strain evidence="1">Feltiae Moldova</strain>
    </source>
</reference>
<dbReference type="EMBL" id="CBSV010000227">
    <property type="protein sequence ID" value="CDH03126.1"/>
    <property type="molecule type" value="Genomic_DNA"/>
</dbReference>
<dbReference type="Proteomes" id="UP000028487">
    <property type="component" value="Unassembled WGS sequence"/>
</dbReference>
<sequence length="29" mass="3351">MAELTLTVGLLRRHVLSMHQLLILSTYLK</sequence>
<dbReference type="AlphaFoldDB" id="A0A077NZP2"/>
<accession>A0A077NZP2</accession>
<organism evidence="1">
    <name type="scientific">Xenorhabdus bovienii str. feltiae Moldova</name>
    <dbReference type="NCBI Taxonomy" id="1398200"/>
    <lineage>
        <taxon>Bacteria</taxon>
        <taxon>Pseudomonadati</taxon>
        <taxon>Pseudomonadota</taxon>
        <taxon>Gammaproteobacteria</taxon>
        <taxon>Enterobacterales</taxon>
        <taxon>Morganellaceae</taxon>
        <taxon>Xenorhabdus</taxon>
    </lineage>
</organism>
<comment type="caution">
    <text evidence="1">The sequence shown here is derived from an EMBL/GenBank/DDBJ whole genome shotgun (WGS) entry which is preliminary data.</text>
</comment>